<proteinExistence type="predicted"/>
<dbReference type="GO" id="GO:0006629">
    <property type="term" value="P:lipid metabolic process"/>
    <property type="evidence" value="ECO:0007669"/>
    <property type="project" value="InterPro"/>
</dbReference>
<dbReference type="OrthoDB" id="7984201at2759"/>
<feature type="chain" id="PRO_5008889475" description="PI-PLC X domain-containing protein 1" evidence="1">
    <location>
        <begin position="19"/>
        <end position="350"/>
    </location>
</feature>
<dbReference type="InterPro" id="IPR051057">
    <property type="entry name" value="PI-PLC_domain"/>
</dbReference>
<sequence>MYITSIATFALAAVTVSAQQLCNGYAEFCNKPYNSLTYLMTHNAYGYVANPASNQACPVPTQLSDGVRGLKLSAIKASNATSSDANNIQLCHTSCTILNAGSAIDTLTKITEWVKSNPNEVITIMWNNLGDFTPSAFAAAYNASGLTEYVHTQTFGNLTWPTLGEMISSGKRVVNFVDEGTDTHQVEWLLPEWDFVFETPYDNKNESSFTCTIDRPAEPNNPTESMYVMNHFLYGTLKLGALQIEIPQKGTANVTNSKSSLLSQAQNCQKTFGRQPNFLEIDFYNKGDSLEIAAQLNNVTYTRPSQLQCDTYEATSSSSGSGSTSGAETLLIHHFTLLLSLVIAVLFTCL</sequence>
<organism evidence="2 3">
    <name type="scientific">Choanephora cucurbitarum</name>
    <dbReference type="NCBI Taxonomy" id="101091"/>
    <lineage>
        <taxon>Eukaryota</taxon>
        <taxon>Fungi</taxon>
        <taxon>Fungi incertae sedis</taxon>
        <taxon>Mucoromycota</taxon>
        <taxon>Mucoromycotina</taxon>
        <taxon>Mucoromycetes</taxon>
        <taxon>Mucorales</taxon>
        <taxon>Mucorineae</taxon>
        <taxon>Choanephoraceae</taxon>
        <taxon>Choanephoroideae</taxon>
        <taxon>Choanephora</taxon>
    </lineage>
</organism>
<accession>A0A1C7N4E6</accession>
<dbReference type="EMBL" id="LUGH01000586">
    <property type="protein sequence ID" value="OBZ83898.1"/>
    <property type="molecule type" value="Genomic_DNA"/>
</dbReference>
<keyword evidence="3" id="KW-1185">Reference proteome</keyword>
<feature type="signal peptide" evidence="1">
    <location>
        <begin position="1"/>
        <end position="18"/>
    </location>
</feature>
<dbReference type="STRING" id="101091.A0A1C7N4E6"/>
<gene>
    <name evidence="2" type="ORF">A0J61_08046</name>
</gene>
<dbReference type="SUPFAM" id="SSF51695">
    <property type="entry name" value="PLC-like phosphodiesterases"/>
    <property type="match status" value="1"/>
</dbReference>
<evidence type="ECO:0000313" key="2">
    <source>
        <dbReference type="EMBL" id="OBZ83898.1"/>
    </source>
</evidence>
<dbReference type="PANTHER" id="PTHR13593:SF140">
    <property type="entry name" value="PLC-LIKE PHOSPHODIESTERASE"/>
    <property type="match status" value="1"/>
</dbReference>
<comment type="caution">
    <text evidence="2">The sequence shown here is derived from an EMBL/GenBank/DDBJ whole genome shotgun (WGS) entry which is preliminary data.</text>
</comment>
<dbReference type="Proteomes" id="UP000093000">
    <property type="component" value="Unassembled WGS sequence"/>
</dbReference>
<dbReference type="InParanoid" id="A0A1C7N4E6"/>
<dbReference type="Gene3D" id="3.20.20.190">
    <property type="entry name" value="Phosphatidylinositol (PI) phosphodiesterase"/>
    <property type="match status" value="1"/>
</dbReference>
<reference evidence="2 3" key="1">
    <citation type="submission" date="2016-03" db="EMBL/GenBank/DDBJ databases">
        <title>Choanephora cucurbitarum.</title>
        <authorList>
            <person name="Min B."/>
            <person name="Park H."/>
            <person name="Park J.-H."/>
            <person name="Shin H.-D."/>
            <person name="Choi I.-G."/>
        </authorList>
    </citation>
    <scope>NUCLEOTIDE SEQUENCE [LARGE SCALE GENOMIC DNA]</scope>
    <source>
        <strain evidence="2 3">KUS-F28377</strain>
    </source>
</reference>
<dbReference type="AlphaFoldDB" id="A0A1C7N4E6"/>
<name>A0A1C7N4E6_9FUNG</name>
<keyword evidence="1" id="KW-0732">Signal</keyword>
<evidence type="ECO:0008006" key="4">
    <source>
        <dbReference type="Google" id="ProtNLM"/>
    </source>
</evidence>
<evidence type="ECO:0000313" key="3">
    <source>
        <dbReference type="Proteomes" id="UP000093000"/>
    </source>
</evidence>
<dbReference type="InterPro" id="IPR017946">
    <property type="entry name" value="PLC-like_Pdiesterase_TIM-brl"/>
</dbReference>
<dbReference type="Pfam" id="PF26146">
    <property type="entry name" value="PI-PLC_X"/>
    <property type="match status" value="1"/>
</dbReference>
<dbReference type="PANTHER" id="PTHR13593">
    <property type="match status" value="1"/>
</dbReference>
<evidence type="ECO:0000256" key="1">
    <source>
        <dbReference type="SAM" id="SignalP"/>
    </source>
</evidence>
<protein>
    <recommendedName>
        <fullName evidence="4">PI-PLC X domain-containing protein 1</fullName>
    </recommendedName>
</protein>
<dbReference type="GO" id="GO:0008081">
    <property type="term" value="F:phosphoric diester hydrolase activity"/>
    <property type="evidence" value="ECO:0007669"/>
    <property type="project" value="InterPro"/>
</dbReference>